<dbReference type="InterPro" id="IPR011234">
    <property type="entry name" value="Fumarylacetoacetase-like_C"/>
</dbReference>
<evidence type="ECO:0000256" key="1">
    <source>
        <dbReference type="ARBA" id="ARBA00022723"/>
    </source>
</evidence>
<keyword evidence="4" id="KW-0413">Isomerase</keyword>
<dbReference type="RefSeq" id="WP_047258942.1">
    <property type="nucleotide sequence ID" value="NZ_CP011546.1"/>
</dbReference>
<dbReference type="PATRIC" id="fig|1072256.5.peg.299"/>
<dbReference type="OrthoDB" id="9805307at2"/>
<dbReference type="AlphaFoldDB" id="A0A0G3HAD6"/>
<evidence type="ECO:0000313" key="4">
    <source>
        <dbReference type="EMBL" id="AKK10326.1"/>
    </source>
</evidence>
<dbReference type="InterPro" id="IPR018833">
    <property type="entry name" value="Rv2993c-like_N"/>
</dbReference>
<proteinExistence type="predicted"/>
<dbReference type="STRING" id="1072256.CUTER_01550"/>
<reference evidence="5" key="2">
    <citation type="submission" date="2015-05" db="EMBL/GenBank/DDBJ databases">
        <title>Complete genome sequence of Corynebacterium uterequi DSM 45634, isolated from the uterus of a maiden mare.</title>
        <authorList>
            <person name="Ruckert C."/>
            <person name="Albersmeier A."/>
            <person name="Winkler A."/>
            <person name="Tauch A."/>
        </authorList>
    </citation>
    <scope>NUCLEOTIDE SEQUENCE [LARGE SCALE GENOMIC DNA]</scope>
    <source>
        <strain evidence="5">DSM 45634</strain>
    </source>
</reference>
<dbReference type="EC" id="5.3.3.-" evidence="4"/>
<dbReference type="InterPro" id="IPR036663">
    <property type="entry name" value="Fumarylacetoacetase_C_sf"/>
</dbReference>
<dbReference type="PANTHER" id="PTHR11820">
    <property type="entry name" value="ACYLPYRUVASE"/>
    <property type="match status" value="1"/>
</dbReference>
<dbReference type="Gene3D" id="3.90.850.10">
    <property type="entry name" value="Fumarylacetoacetase-like, C-terminal domain"/>
    <property type="match status" value="1"/>
</dbReference>
<gene>
    <name evidence="4" type="ORF">CUTER_01550</name>
</gene>
<name>A0A0G3HAD6_9CORY</name>
<evidence type="ECO:0000259" key="3">
    <source>
        <dbReference type="Pfam" id="PF10370"/>
    </source>
</evidence>
<dbReference type="Gene3D" id="2.30.30.370">
    <property type="entry name" value="FAH"/>
    <property type="match status" value="1"/>
</dbReference>
<dbReference type="GO" id="GO:0016853">
    <property type="term" value="F:isomerase activity"/>
    <property type="evidence" value="ECO:0007669"/>
    <property type="project" value="UniProtKB-KW"/>
</dbReference>
<feature type="domain" description="Rv2993c-like N-terminal" evidence="3">
    <location>
        <begin position="1"/>
        <end position="55"/>
    </location>
</feature>
<protein>
    <submittedName>
        <fullName evidence="4">2-keto-4-pentenoate hydratase/2-oxohepta-3-ene-1,7-dioic acid hydratase</fullName>
        <ecNumber evidence="4">5.3.3.-</ecNumber>
    </submittedName>
</protein>
<dbReference type="KEGG" id="cut:CUTER_01550"/>
<dbReference type="EMBL" id="CP011546">
    <property type="protein sequence ID" value="AKK10326.1"/>
    <property type="molecule type" value="Genomic_DNA"/>
</dbReference>
<accession>A0A0G3HAD6</accession>
<keyword evidence="5" id="KW-1185">Reference proteome</keyword>
<reference evidence="4 5" key="1">
    <citation type="journal article" date="2015" name="Genome Announc.">
        <title>Virulence Factor Genes Detected in the Complete Genome Sequence of Corynebacterium uterequi DSM 45634, Isolated from the Uterus of a Maiden Mare.</title>
        <authorList>
            <person name="Ruckert C."/>
            <person name="Kriete M."/>
            <person name="Jaenicke S."/>
            <person name="Winkler A."/>
            <person name="Tauch A."/>
        </authorList>
    </citation>
    <scope>NUCLEOTIDE SEQUENCE [LARGE SCALE GENOMIC DNA]</scope>
    <source>
        <strain evidence="4 5">DSM 45634</strain>
    </source>
</reference>
<evidence type="ECO:0000313" key="5">
    <source>
        <dbReference type="Proteomes" id="UP000035548"/>
    </source>
</evidence>
<keyword evidence="1" id="KW-0479">Metal-binding</keyword>
<dbReference type="Pfam" id="PF10370">
    <property type="entry name" value="Rv2993c-like_N"/>
    <property type="match status" value="1"/>
</dbReference>
<dbReference type="PANTHER" id="PTHR11820:SF7">
    <property type="entry name" value="ACYLPYRUVASE FAHD1, MITOCHONDRIAL"/>
    <property type="match status" value="1"/>
</dbReference>
<feature type="domain" description="Fumarylacetoacetase-like C-terminal" evidence="2">
    <location>
        <begin position="82"/>
        <end position="261"/>
    </location>
</feature>
<sequence>MKIARLAVDGQPRFAVVDGDQAQLLAADTIDAIGAGELTTTGETVDIATADLLAPVVPTKVIAMSGTYLQDPAAEFRPGVDREPFFFLKPPSSVIGPKAAIEVPEVARGAAYEVELGIVIGTRCKGATKDNALDYVLGYTVVNDASAGALMQKDGQWARGKGLDTFCPVGPVVETEIANPDDVLITASVVRGGETIECVEQSTSTLVWSVAQIIEYVSEFYTLEPGDIIATGCPPGVIAMEDGDEIHLALDGVGELVNPVRYL</sequence>
<evidence type="ECO:0000259" key="2">
    <source>
        <dbReference type="Pfam" id="PF01557"/>
    </source>
</evidence>
<dbReference type="GO" id="GO:0046872">
    <property type="term" value="F:metal ion binding"/>
    <property type="evidence" value="ECO:0007669"/>
    <property type="project" value="UniProtKB-KW"/>
</dbReference>
<dbReference type="GO" id="GO:0018773">
    <property type="term" value="F:acetylpyruvate hydrolase activity"/>
    <property type="evidence" value="ECO:0007669"/>
    <property type="project" value="TreeGrafter"/>
</dbReference>
<dbReference type="SUPFAM" id="SSF56529">
    <property type="entry name" value="FAH"/>
    <property type="match status" value="1"/>
</dbReference>
<organism evidence="4 5">
    <name type="scientific">Corynebacterium uterequi</name>
    <dbReference type="NCBI Taxonomy" id="1072256"/>
    <lineage>
        <taxon>Bacteria</taxon>
        <taxon>Bacillati</taxon>
        <taxon>Actinomycetota</taxon>
        <taxon>Actinomycetes</taxon>
        <taxon>Mycobacteriales</taxon>
        <taxon>Corynebacteriaceae</taxon>
        <taxon>Corynebacterium</taxon>
    </lineage>
</organism>
<dbReference type="Pfam" id="PF01557">
    <property type="entry name" value="FAA_hydrolase"/>
    <property type="match status" value="1"/>
</dbReference>
<dbReference type="Proteomes" id="UP000035548">
    <property type="component" value="Chromosome"/>
</dbReference>